<proteinExistence type="predicted"/>
<organism evidence="1 2">
    <name type="scientific">Dyadobacter pollutisoli</name>
    <dbReference type="NCBI Taxonomy" id="2910158"/>
    <lineage>
        <taxon>Bacteria</taxon>
        <taxon>Pseudomonadati</taxon>
        <taxon>Bacteroidota</taxon>
        <taxon>Cytophagia</taxon>
        <taxon>Cytophagales</taxon>
        <taxon>Spirosomataceae</taxon>
        <taxon>Dyadobacter</taxon>
    </lineage>
</organism>
<reference evidence="1" key="1">
    <citation type="submission" date="2022-11" db="EMBL/GenBank/DDBJ databases">
        <title>Dyadobacter pollutisoli sp. nov., isolated from plastic dumped soil.</title>
        <authorList>
            <person name="Kim J.M."/>
            <person name="Kim K.R."/>
            <person name="Lee J.K."/>
            <person name="Hao L."/>
            <person name="Jeon C.O."/>
        </authorList>
    </citation>
    <scope>NUCLEOTIDE SEQUENCE</scope>
    <source>
        <strain evidence="1">U1</strain>
    </source>
</reference>
<dbReference type="GO" id="GO:0003723">
    <property type="term" value="F:RNA binding"/>
    <property type="evidence" value="ECO:0007669"/>
    <property type="project" value="InterPro"/>
</dbReference>
<dbReference type="RefSeq" id="WP_244824171.1">
    <property type="nucleotide sequence ID" value="NZ_CP112998.1"/>
</dbReference>
<dbReference type="EMBL" id="CP112998">
    <property type="protein sequence ID" value="WAC11187.1"/>
    <property type="molecule type" value="Genomic_DNA"/>
</dbReference>
<dbReference type="AlphaFoldDB" id="A0A9E8NB75"/>
<sequence length="98" mass="11876">MRIITKGTLHDFWQKYPDAEQDLKFWYEKVKNADYQSPNEVIADNPRTDTVGNNRIVFNICSNKYRLIALFRYNLQRVYIRFVGTHKEYDRIKDIKNI</sequence>
<gene>
    <name evidence="1" type="ORF">ON006_26065</name>
</gene>
<name>A0A9E8NB75_9BACT</name>
<evidence type="ECO:0000313" key="2">
    <source>
        <dbReference type="Proteomes" id="UP001164653"/>
    </source>
</evidence>
<dbReference type="GO" id="GO:0110001">
    <property type="term" value="C:toxin-antitoxin complex"/>
    <property type="evidence" value="ECO:0007669"/>
    <property type="project" value="InterPro"/>
</dbReference>
<dbReference type="Proteomes" id="UP001164653">
    <property type="component" value="Chromosome"/>
</dbReference>
<protein>
    <submittedName>
        <fullName evidence="1">Type II toxin-antitoxin system HigB family toxin</fullName>
    </submittedName>
</protein>
<accession>A0A9E8NB75</accession>
<dbReference type="KEGG" id="dpf:ON006_26065"/>
<dbReference type="GO" id="GO:0004519">
    <property type="term" value="F:endonuclease activity"/>
    <property type="evidence" value="ECO:0007669"/>
    <property type="project" value="InterPro"/>
</dbReference>
<evidence type="ECO:0000313" key="1">
    <source>
        <dbReference type="EMBL" id="WAC11187.1"/>
    </source>
</evidence>
<dbReference type="InterPro" id="IPR018669">
    <property type="entry name" value="Toxin_HigB"/>
</dbReference>
<dbReference type="Pfam" id="PF09907">
    <property type="entry name" value="HigB_toxin"/>
    <property type="match status" value="1"/>
</dbReference>
<keyword evidence="2" id="KW-1185">Reference proteome</keyword>